<dbReference type="Proteomes" id="UP000295554">
    <property type="component" value="Unassembled WGS sequence"/>
</dbReference>
<reference evidence="2 3" key="1">
    <citation type="submission" date="2019-03" db="EMBL/GenBank/DDBJ databases">
        <title>Seongchinamella monodicae gen. nov., sp. nov., a novel member of the Gammaproteobacteria isolated from a tidal mudflat of beach.</title>
        <authorList>
            <person name="Yang H.G."/>
            <person name="Kang J.W."/>
            <person name="Lee S.D."/>
        </authorList>
    </citation>
    <scope>NUCLEOTIDE SEQUENCE [LARGE SCALE GENOMIC DNA]</scope>
    <source>
        <strain evidence="2 3">GH4-78</strain>
    </source>
</reference>
<protein>
    <submittedName>
        <fullName evidence="2">Glycerophosphodiester phosphodiesterase</fullName>
    </submittedName>
</protein>
<dbReference type="PANTHER" id="PTHR46211">
    <property type="entry name" value="GLYCEROPHOSPHORYL DIESTER PHOSPHODIESTERASE"/>
    <property type="match status" value="1"/>
</dbReference>
<evidence type="ECO:0000313" key="2">
    <source>
        <dbReference type="EMBL" id="TDG13478.1"/>
    </source>
</evidence>
<dbReference type="GO" id="GO:0008081">
    <property type="term" value="F:phosphoric diester hydrolase activity"/>
    <property type="evidence" value="ECO:0007669"/>
    <property type="project" value="InterPro"/>
</dbReference>
<dbReference type="RefSeq" id="WP_133211491.1">
    <property type="nucleotide sequence ID" value="NZ_SMSE01000002.1"/>
</dbReference>
<dbReference type="PANTHER" id="PTHR46211:SF1">
    <property type="entry name" value="GLYCEROPHOSPHODIESTER PHOSPHODIESTERASE, CYTOPLASMIC"/>
    <property type="match status" value="1"/>
</dbReference>
<dbReference type="InterPro" id="IPR017946">
    <property type="entry name" value="PLC-like_Pdiesterase_TIM-brl"/>
</dbReference>
<dbReference type="InterPro" id="IPR030395">
    <property type="entry name" value="GP_PDE_dom"/>
</dbReference>
<dbReference type="Gene3D" id="3.20.20.190">
    <property type="entry name" value="Phosphatidylinositol (PI) phosphodiesterase"/>
    <property type="match status" value="1"/>
</dbReference>
<dbReference type="PROSITE" id="PS51704">
    <property type="entry name" value="GP_PDE"/>
    <property type="match status" value="1"/>
</dbReference>
<name>A0A4R5LRH3_9GAMM</name>
<dbReference type="SUPFAM" id="SSF51695">
    <property type="entry name" value="PLC-like phosphodiesterases"/>
    <property type="match status" value="1"/>
</dbReference>
<dbReference type="EMBL" id="SMSE01000002">
    <property type="protein sequence ID" value="TDG13478.1"/>
    <property type="molecule type" value="Genomic_DNA"/>
</dbReference>
<evidence type="ECO:0000259" key="1">
    <source>
        <dbReference type="PROSITE" id="PS51704"/>
    </source>
</evidence>
<accession>A0A4R5LRH3</accession>
<feature type="domain" description="GP-PDE" evidence="1">
    <location>
        <begin position="33"/>
        <end position="268"/>
    </location>
</feature>
<gene>
    <name evidence="2" type="ORF">E2F43_08030</name>
</gene>
<dbReference type="Pfam" id="PF03009">
    <property type="entry name" value="GDPD"/>
    <property type="match status" value="1"/>
</dbReference>
<dbReference type="GO" id="GO:0006629">
    <property type="term" value="P:lipid metabolic process"/>
    <property type="evidence" value="ECO:0007669"/>
    <property type="project" value="InterPro"/>
</dbReference>
<comment type="caution">
    <text evidence="2">The sequence shown here is derived from an EMBL/GenBank/DDBJ whole genome shotgun (WGS) entry which is preliminary data.</text>
</comment>
<dbReference type="AlphaFoldDB" id="A0A4R5LRH3"/>
<sequence length="268" mass="29714">MKALLQKLAMDLVDMFMALIPRAVPSAAALRNCKIVSHRGEHDNRRVMENTLLAFDIARAAGVWGIECDIRWTRDLVPVICHDASAERVFGQPVLIESLAFSDLRQQLPAIPSLEEVVARYSGNTHLMLELKSLSAEHLLQQRETLARILGRVTAGEDYHILALDPGLFTLVDFIDPGCLLPVAETNVRRLSDISLQRGYGGLAGHYLLLGEGVRRRHLAAGQDIGTGFPRSRNCLCRELNRGVRWIFSNDAVYLQGAVNSLLARQGD</sequence>
<proteinExistence type="predicted"/>
<evidence type="ECO:0000313" key="3">
    <source>
        <dbReference type="Proteomes" id="UP000295554"/>
    </source>
</evidence>
<keyword evidence="3" id="KW-1185">Reference proteome</keyword>
<organism evidence="2 3">
    <name type="scientific">Seongchinamella unica</name>
    <dbReference type="NCBI Taxonomy" id="2547392"/>
    <lineage>
        <taxon>Bacteria</taxon>
        <taxon>Pseudomonadati</taxon>
        <taxon>Pseudomonadota</taxon>
        <taxon>Gammaproteobacteria</taxon>
        <taxon>Cellvibrionales</taxon>
        <taxon>Halieaceae</taxon>
        <taxon>Seongchinamella</taxon>
    </lineage>
</organism>
<dbReference type="OrthoDB" id="9795622at2"/>